<protein>
    <submittedName>
        <fullName evidence="2">Uncharacterized protein</fullName>
    </submittedName>
</protein>
<dbReference type="AlphaFoldDB" id="A0A2T6ZDT5"/>
<accession>A0A2T6ZDT5</accession>
<organism evidence="2 3">
    <name type="scientific">Tuber borchii</name>
    <name type="common">White truffle</name>
    <dbReference type="NCBI Taxonomy" id="42251"/>
    <lineage>
        <taxon>Eukaryota</taxon>
        <taxon>Fungi</taxon>
        <taxon>Dikarya</taxon>
        <taxon>Ascomycota</taxon>
        <taxon>Pezizomycotina</taxon>
        <taxon>Pezizomycetes</taxon>
        <taxon>Pezizales</taxon>
        <taxon>Tuberaceae</taxon>
        <taxon>Tuber</taxon>
    </lineage>
</organism>
<gene>
    <name evidence="2" type="ORF">B9Z19DRAFT_1068889</name>
</gene>
<name>A0A2T6ZDT5_TUBBO</name>
<proteinExistence type="predicted"/>
<reference evidence="2 3" key="1">
    <citation type="submission" date="2017-04" db="EMBL/GenBank/DDBJ databases">
        <title>Draft genome sequence of Tuber borchii Vittad., a whitish edible truffle.</title>
        <authorList>
            <consortium name="DOE Joint Genome Institute"/>
            <person name="Murat C."/>
            <person name="Kuo A."/>
            <person name="Barry K.W."/>
            <person name="Clum A."/>
            <person name="Dockter R.B."/>
            <person name="Fauchery L."/>
            <person name="Iotti M."/>
            <person name="Kohler A."/>
            <person name="Labutti K."/>
            <person name="Lindquist E.A."/>
            <person name="Lipzen A."/>
            <person name="Ohm R.A."/>
            <person name="Wang M."/>
            <person name="Grigoriev I.V."/>
            <person name="Zambonelli A."/>
            <person name="Martin F.M."/>
        </authorList>
    </citation>
    <scope>NUCLEOTIDE SEQUENCE [LARGE SCALE GENOMIC DNA]</scope>
    <source>
        <strain evidence="2 3">Tbo3840</strain>
    </source>
</reference>
<keyword evidence="1" id="KW-0175">Coiled coil</keyword>
<dbReference type="EMBL" id="NESQ01000368">
    <property type="protein sequence ID" value="PUU73564.1"/>
    <property type="molecule type" value="Genomic_DNA"/>
</dbReference>
<evidence type="ECO:0000313" key="2">
    <source>
        <dbReference type="EMBL" id="PUU73564.1"/>
    </source>
</evidence>
<keyword evidence="3" id="KW-1185">Reference proteome</keyword>
<feature type="coiled-coil region" evidence="1">
    <location>
        <begin position="157"/>
        <end position="191"/>
    </location>
</feature>
<comment type="caution">
    <text evidence="2">The sequence shown here is derived from an EMBL/GenBank/DDBJ whole genome shotgun (WGS) entry which is preliminary data.</text>
</comment>
<evidence type="ECO:0000256" key="1">
    <source>
        <dbReference type="SAM" id="Coils"/>
    </source>
</evidence>
<dbReference type="Proteomes" id="UP000244722">
    <property type="component" value="Unassembled WGS sequence"/>
</dbReference>
<dbReference type="OrthoDB" id="5357075at2759"/>
<sequence length="281" mass="31029">MLTFIAVRCLNCNNVDQFPRMDYDEIPYCSQCAATSNLVPATPPTKPDQTWAGGDELANLFSRNLSLLDDTPAVLSPTPSAESPTGINFSVSQHYIQPTAFGKPLVDNSQESAAARSNVDQERSYIQYLLSSNLGSESSTNDLEIALAHGIIDSNMYNQALETHSQLLHQREQQEAQARMIQSQIMNEMQQEQSRQATVALGEDCSAHSLLSVAGGQKAQDPVFRTSDFFNDYYGGVDSSYLDDDEYAPCSVYGGQGSCHLRPFDLFSEANEWDEGIRQEL</sequence>
<evidence type="ECO:0000313" key="3">
    <source>
        <dbReference type="Proteomes" id="UP000244722"/>
    </source>
</evidence>